<proteinExistence type="predicted"/>
<evidence type="ECO:0000256" key="4">
    <source>
        <dbReference type="ARBA" id="ARBA00022771"/>
    </source>
</evidence>
<keyword evidence="4 6" id="KW-0863">Zinc-finger</keyword>
<dbReference type="EC" id="2.3.2.27" evidence="2"/>
<evidence type="ECO:0000313" key="8">
    <source>
        <dbReference type="EMBL" id="OAY56878.1"/>
    </source>
</evidence>
<sequence>MDQPPAPTIKLSFFLTDIYEQYVLLSDFDDPIVVSEETFLIDERCIEVAACDYEESICELLCETLTAMGVSEDNHERIGRQVDSEVQHRLETSRGTDTATIVIPTRISRTFSEEYEDGDAGLRQPIPASKSSIDGLTRIVFHVGVQDPGICTVCLKEFEDGDDLIQMPCSHLYHQHCIVEWLMSSHLCPLCRYQMPTTQLCEDLPQLLVPGSELN</sequence>
<dbReference type="PANTHER" id="PTHR15710:SF245">
    <property type="entry name" value="RING-TYPE DOMAIN-CONTAINING PROTEIN"/>
    <property type="match status" value="1"/>
</dbReference>
<gene>
    <name evidence="8" type="ORF">MANES_02G051900</name>
</gene>
<accession>A0A2C9WCK7</accession>
<dbReference type="GO" id="GO:0016567">
    <property type="term" value="P:protein ubiquitination"/>
    <property type="evidence" value="ECO:0000318"/>
    <property type="project" value="GO_Central"/>
</dbReference>
<keyword evidence="3" id="KW-0479">Metal-binding</keyword>
<dbReference type="InterPro" id="IPR013083">
    <property type="entry name" value="Znf_RING/FYVE/PHD"/>
</dbReference>
<dbReference type="SMART" id="SM00184">
    <property type="entry name" value="RING"/>
    <property type="match status" value="1"/>
</dbReference>
<dbReference type="AlphaFoldDB" id="A0A2C9WCK7"/>
<dbReference type="PROSITE" id="PS50089">
    <property type="entry name" value="ZF_RING_2"/>
    <property type="match status" value="1"/>
</dbReference>
<comment type="catalytic activity">
    <reaction evidence="1">
        <text>S-ubiquitinyl-[E2 ubiquitin-conjugating enzyme]-L-cysteine + [acceptor protein]-L-lysine = [E2 ubiquitin-conjugating enzyme]-L-cysteine + N(6)-ubiquitinyl-[acceptor protein]-L-lysine.</text>
        <dbReference type="EC" id="2.3.2.27"/>
    </reaction>
</comment>
<evidence type="ECO:0000256" key="1">
    <source>
        <dbReference type="ARBA" id="ARBA00000900"/>
    </source>
</evidence>
<dbReference type="Gene3D" id="3.30.40.10">
    <property type="entry name" value="Zinc/RING finger domain, C3HC4 (zinc finger)"/>
    <property type="match status" value="1"/>
</dbReference>
<evidence type="ECO:0000256" key="5">
    <source>
        <dbReference type="ARBA" id="ARBA00022833"/>
    </source>
</evidence>
<feature type="domain" description="RING-type" evidence="7">
    <location>
        <begin position="151"/>
        <end position="192"/>
    </location>
</feature>
<dbReference type="CDD" id="cd16454">
    <property type="entry name" value="RING-H2_PA-TM-RING"/>
    <property type="match status" value="1"/>
</dbReference>
<dbReference type="EMBL" id="CM004388">
    <property type="protein sequence ID" value="OAY56878.1"/>
    <property type="molecule type" value="Genomic_DNA"/>
</dbReference>
<dbReference type="GO" id="GO:0061630">
    <property type="term" value="F:ubiquitin protein ligase activity"/>
    <property type="evidence" value="ECO:0000318"/>
    <property type="project" value="GO_Central"/>
</dbReference>
<dbReference type="InterPro" id="IPR001841">
    <property type="entry name" value="Znf_RING"/>
</dbReference>
<dbReference type="Pfam" id="PF13639">
    <property type="entry name" value="zf-RING_2"/>
    <property type="match status" value="1"/>
</dbReference>
<evidence type="ECO:0000259" key="7">
    <source>
        <dbReference type="PROSITE" id="PS50089"/>
    </source>
</evidence>
<name>A0A2C9WCK7_MANES</name>
<protein>
    <recommendedName>
        <fullName evidence="2">RING-type E3 ubiquitin transferase</fullName>
        <ecNumber evidence="2">2.3.2.27</ecNumber>
    </recommendedName>
</protein>
<organism evidence="8">
    <name type="scientific">Manihot esculenta</name>
    <name type="common">Cassava</name>
    <name type="synonym">Jatropha manihot</name>
    <dbReference type="NCBI Taxonomy" id="3983"/>
    <lineage>
        <taxon>Eukaryota</taxon>
        <taxon>Viridiplantae</taxon>
        <taxon>Streptophyta</taxon>
        <taxon>Embryophyta</taxon>
        <taxon>Tracheophyta</taxon>
        <taxon>Spermatophyta</taxon>
        <taxon>Magnoliopsida</taxon>
        <taxon>eudicotyledons</taxon>
        <taxon>Gunneridae</taxon>
        <taxon>Pentapetalae</taxon>
        <taxon>rosids</taxon>
        <taxon>fabids</taxon>
        <taxon>Malpighiales</taxon>
        <taxon>Euphorbiaceae</taxon>
        <taxon>Crotonoideae</taxon>
        <taxon>Manihoteae</taxon>
        <taxon>Manihot</taxon>
    </lineage>
</organism>
<reference evidence="8" key="1">
    <citation type="submission" date="2016-02" db="EMBL/GenBank/DDBJ databases">
        <title>WGS assembly of Manihot esculenta.</title>
        <authorList>
            <person name="Bredeson J.V."/>
            <person name="Prochnik S.E."/>
            <person name="Lyons J.B."/>
            <person name="Schmutz J."/>
            <person name="Grimwood J."/>
            <person name="Vrebalov J."/>
            <person name="Bart R.S."/>
            <person name="Amuge T."/>
            <person name="Ferguson M.E."/>
            <person name="Green R."/>
            <person name="Putnam N."/>
            <person name="Stites J."/>
            <person name="Rounsley S."/>
            <person name="Rokhsar D.S."/>
        </authorList>
    </citation>
    <scope>NUCLEOTIDE SEQUENCE [LARGE SCALE GENOMIC DNA]</scope>
    <source>
        <tissue evidence="8">Leaf</tissue>
    </source>
</reference>
<evidence type="ECO:0000256" key="3">
    <source>
        <dbReference type="ARBA" id="ARBA00022723"/>
    </source>
</evidence>
<evidence type="ECO:0000256" key="2">
    <source>
        <dbReference type="ARBA" id="ARBA00012483"/>
    </source>
</evidence>
<dbReference type="PANTHER" id="PTHR15710">
    <property type="entry name" value="E3 UBIQUITIN-PROTEIN LIGASE PRAJA"/>
    <property type="match status" value="1"/>
</dbReference>
<dbReference type="GO" id="GO:0008270">
    <property type="term" value="F:zinc ion binding"/>
    <property type="evidence" value="ECO:0007669"/>
    <property type="project" value="UniProtKB-KW"/>
</dbReference>
<dbReference type="SUPFAM" id="SSF57850">
    <property type="entry name" value="RING/U-box"/>
    <property type="match status" value="1"/>
</dbReference>
<evidence type="ECO:0000256" key="6">
    <source>
        <dbReference type="PROSITE-ProRule" id="PRU00175"/>
    </source>
</evidence>
<keyword evidence="5" id="KW-0862">Zinc</keyword>
<dbReference type="GO" id="GO:0005737">
    <property type="term" value="C:cytoplasm"/>
    <property type="evidence" value="ECO:0000318"/>
    <property type="project" value="GO_Central"/>
</dbReference>